<evidence type="ECO:0000313" key="2">
    <source>
        <dbReference type="EMBL" id="EFN57330.1"/>
    </source>
</evidence>
<evidence type="ECO:0000313" key="3">
    <source>
        <dbReference type="Proteomes" id="UP000008141"/>
    </source>
</evidence>
<dbReference type="GeneID" id="17356511"/>
<feature type="compositionally biased region" description="Acidic residues" evidence="1">
    <location>
        <begin position="1249"/>
        <end position="1269"/>
    </location>
</feature>
<dbReference type="Proteomes" id="UP000008141">
    <property type="component" value="Unassembled WGS sequence"/>
</dbReference>
<feature type="compositionally biased region" description="Low complexity" evidence="1">
    <location>
        <begin position="319"/>
        <end position="342"/>
    </location>
</feature>
<proteinExistence type="predicted"/>
<dbReference type="KEGG" id="cvr:CHLNCDRAFT_143979"/>
<accession>E1ZAV2</accession>
<sequence>MAPAPGTSVPAAWAALLREAQQGTEAARKIYEGALATKKGPGLDEALHQVERRLRAAAGSTAPAAVSAPISQSIPRPAAPIARRKKGASAGGACRGTGRNASAVRGGNGTTGGLAATGPGAASSQELLPLHIVKVKLLVEKAAEAALAGQDSPACRAQVLALLCAAQTEASAALQRHPSLMLYALAGCLMELTAGCSGGALDACLEAWQAQLAMCDLQQQLPLAFSEVDTRQHARAMWPLDPPPGSGTSENALTQVSERAQQAGNQGFDRAKQRLVTASKATSFFSDAGDWRCLRIIQLVRANEAAPERLRRQQLSAIAGQSSSASASGSRSSRSSPGRSQPELAQQGQVQLAELPYKDNERDRTLLQRFGLQGGWLRDQLRRKLASKYPVEPAEAARMLASATLPEPGEGAEQVGDAAAPRGGRALASSSRKKREEEDAQSRADKIRGYLASRLEQQEDGDQASGLEALLAEAAVATAEVLERVAPHLKRHVSKAVQAALQAPGGQLPPVAYLPPPLPASRGSSADSGLLLNQREFEAAFEQCVLDPQAFERQVNTHLSDSRDATSVASVLAKLGAHPRLPQASFTLLYCGHTLAGSNLLSNSCTDGSNVPIPGSVPAVLALADARAVIDWLTEERKQQAAASGHAGAAADNPAAEDCLLAATGAGGLDRLLSTMSSGHLQLHAAAAAAAGDQARAVQACARLALSKQAHRDGVTEEYAEVQAIYNTPGPGLNAHAMAMAYWHWQHLLQAWPAGSRAEVLQVKQRVVDGCLLALRLLQTEGRLAGAWRRAILGYVSSLCSNTASSSGKDGSTGRMNSQDLESSLGCALGCGHESGRGRDEAEVAVQSQDDVAELSWQPLSQLGTLPLDALVPLHGLCCWLVGYCFEDAADHGGRVQEAVAAAESVLQFQGGAGGPPAGDHLSADGFCPRCAAPRRQEAAAADVARALTDVAVGRGGERIVEICQSMAFWDGIFEAVVNKVANTVNEAHARLCAFDAAVQRLHTAAEAEAATRSSALADLCQAGIDFVAELDAVAKHCILLKAFTAAVRRNEYLKRQAALQAEAGPATTKMTPAVLCLARHQRAARTWREQLEESTDVIVQDILDLEGLHHAFQRHVLNLRRELQLCLCTVPLHRMVLGGLLRHCLAERWVQAAETRPSTQLLAAKARRAGRVAPAAAGEVPAASCSPEEKAAQQQKAEAELLLQLEEEEAAAARMAAQRKAKQEQRQKQAAVAVLAAATLARPMASSESEESEEEEEEEEEERQEQEEEKQQEHEAAASLPAEQPSSTAA</sequence>
<name>E1ZAV2_CHLVA</name>
<feature type="region of interest" description="Disordered" evidence="1">
    <location>
        <begin position="1240"/>
        <end position="1291"/>
    </location>
</feature>
<feature type="region of interest" description="Disordered" evidence="1">
    <location>
        <begin position="315"/>
        <end position="348"/>
    </location>
</feature>
<dbReference type="EMBL" id="GL433840">
    <property type="protein sequence ID" value="EFN57330.1"/>
    <property type="molecule type" value="Genomic_DNA"/>
</dbReference>
<feature type="region of interest" description="Disordered" evidence="1">
    <location>
        <begin position="406"/>
        <end position="445"/>
    </location>
</feature>
<reference evidence="2 3" key="1">
    <citation type="journal article" date="2010" name="Plant Cell">
        <title>The Chlorella variabilis NC64A genome reveals adaptation to photosymbiosis, coevolution with viruses, and cryptic sex.</title>
        <authorList>
            <person name="Blanc G."/>
            <person name="Duncan G."/>
            <person name="Agarkova I."/>
            <person name="Borodovsky M."/>
            <person name="Gurnon J."/>
            <person name="Kuo A."/>
            <person name="Lindquist E."/>
            <person name="Lucas S."/>
            <person name="Pangilinan J."/>
            <person name="Polle J."/>
            <person name="Salamov A."/>
            <person name="Terry A."/>
            <person name="Yamada T."/>
            <person name="Dunigan D.D."/>
            <person name="Grigoriev I.V."/>
            <person name="Claverie J.M."/>
            <person name="Van Etten J.L."/>
        </authorList>
    </citation>
    <scope>NUCLEOTIDE SEQUENCE [LARGE SCALE GENOMIC DNA]</scope>
    <source>
        <strain evidence="2 3">NC64A</strain>
    </source>
</reference>
<gene>
    <name evidence="2" type="ORF">CHLNCDRAFT_143979</name>
</gene>
<feature type="region of interest" description="Disordered" evidence="1">
    <location>
        <begin position="61"/>
        <end position="107"/>
    </location>
</feature>
<protein>
    <submittedName>
        <fullName evidence="2">Uncharacterized protein</fullName>
    </submittedName>
</protein>
<dbReference type="RefSeq" id="XP_005849432.1">
    <property type="nucleotide sequence ID" value="XM_005849370.1"/>
</dbReference>
<feature type="region of interest" description="Disordered" evidence="1">
    <location>
        <begin position="1179"/>
        <end position="1198"/>
    </location>
</feature>
<keyword evidence="3" id="KW-1185">Reference proteome</keyword>
<organism evidence="3">
    <name type="scientific">Chlorella variabilis</name>
    <name type="common">Green alga</name>
    <dbReference type="NCBI Taxonomy" id="554065"/>
    <lineage>
        <taxon>Eukaryota</taxon>
        <taxon>Viridiplantae</taxon>
        <taxon>Chlorophyta</taxon>
        <taxon>core chlorophytes</taxon>
        <taxon>Trebouxiophyceae</taxon>
        <taxon>Chlorellales</taxon>
        <taxon>Chlorellaceae</taxon>
        <taxon>Chlorella clade</taxon>
        <taxon>Chlorella</taxon>
    </lineage>
</organism>
<evidence type="ECO:0000256" key="1">
    <source>
        <dbReference type="SAM" id="MobiDB-lite"/>
    </source>
</evidence>
<dbReference type="InParanoid" id="E1ZAV2"/>
<feature type="compositionally biased region" description="Basic and acidic residues" evidence="1">
    <location>
        <begin position="434"/>
        <end position="445"/>
    </location>
</feature>